<gene>
    <name evidence="4" type="ORF">PPENT_87.1.T1520022</name>
</gene>
<dbReference type="PANTHER" id="PTHR44943">
    <property type="entry name" value="CELLULOSE SYNTHASE OPERON PROTEIN C"/>
    <property type="match status" value="1"/>
</dbReference>
<dbReference type="OrthoDB" id="306001at2759"/>
<protein>
    <recommendedName>
        <fullName evidence="6">Tetratricopeptide repeat protein</fullName>
    </recommendedName>
</protein>
<reference evidence="4" key="1">
    <citation type="submission" date="2021-01" db="EMBL/GenBank/DDBJ databases">
        <authorList>
            <consortium name="Genoscope - CEA"/>
            <person name="William W."/>
        </authorList>
    </citation>
    <scope>NUCLEOTIDE SEQUENCE</scope>
</reference>
<dbReference type="PANTHER" id="PTHR44943:SF4">
    <property type="entry name" value="TPR REPEAT-CONTAINING PROTEIN MJ0798"/>
    <property type="match status" value="1"/>
</dbReference>
<keyword evidence="1" id="KW-0677">Repeat</keyword>
<name>A0A8S1Y4J5_9CILI</name>
<evidence type="ECO:0008006" key="6">
    <source>
        <dbReference type="Google" id="ProtNLM"/>
    </source>
</evidence>
<dbReference type="AlphaFoldDB" id="A0A8S1Y4J5"/>
<evidence type="ECO:0000313" key="5">
    <source>
        <dbReference type="Proteomes" id="UP000689195"/>
    </source>
</evidence>
<dbReference type="SMART" id="SM00028">
    <property type="entry name" value="TPR"/>
    <property type="match status" value="3"/>
</dbReference>
<sequence length="771" mass="92706">MDSCQKVHHQNNKIIGICQLCKQSYLSCNLCFAEIHYKHNEDFLIIDNILLIVEQILLKIEMAKQYMAFKNLITNQQFNSFLQTKYTSLQIVKSHLINQNLQKLLNFEFLTTINQDFILQDILTELILQSQFFNNEQINNIKQIFDSLFQEVQEEHLIILMFDKSCLLYSIQKYEEAFQVSNTLLKLTQKKYFITKNIQDFSQGIILKSTNTKWNIECLFGRNLYIIKEYKKSLDFFKKLSDNKKDQQILKECYIYISLNLIQMNKYEEALNYLSIYNQIDPMNLIIKFFEGFALERFGNLDYALEKYKLISQTTNESFYNLLYGKILLNCNKFKQANELFEKILQHRNFTEIVQIYKCLTLLNESQMELALKQSEMLIDTNKNSVYGYLLKGIILHMQDKTQEVNIISDQINQYFTNNIWNYFFQSYILTLDNKYEQAQIYLDNIQGVNHDLLFLKALFLLRLNKIQDAFDIIQQLNKEDYYCALLKEAFFIIKENDQTNIGIQQFKRLFEINPKDYLAMHYQGFCFYIELKYDQAIQCFNEAIKINPKLFESYFLKGESLFKKLEFQDALDCYINASRCEEFDNEKVNFHKGNLYLFLLKFDRAIIAYQDAKSIDLASIMKAIIDWYKKKNQEALVEAERKKDKYKELFFMLSRLYNEFNNKQFTQYHLEQFKKMNQEDINNFHKGNYQNGKVFIKFMERNFLSFEQLPDREYEILKYAAWFLDLHTKEISLYKVQWKFPKFFYQSLKIIQNKIINEEQLKYIGKYPVI</sequence>
<evidence type="ECO:0000256" key="1">
    <source>
        <dbReference type="ARBA" id="ARBA00022737"/>
    </source>
</evidence>
<proteinExistence type="predicted"/>
<evidence type="ECO:0000256" key="2">
    <source>
        <dbReference type="ARBA" id="ARBA00022803"/>
    </source>
</evidence>
<keyword evidence="5" id="KW-1185">Reference proteome</keyword>
<accession>A0A8S1Y4J5</accession>
<dbReference type="InterPro" id="IPR051685">
    <property type="entry name" value="Ycf3/AcsC/BcsC/TPR_MFPF"/>
</dbReference>
<feature type="repeat" description="TPR" evidence="3">
    <location>
        <begin position="518"/>
        <end position="551"/>
    </location>
</feature>
<evidence type="ECO:0000313" key="4">
    <source>
        <dbReference type="EMBL" id="CAD8208765.1"/>
    </source>
</evidence>
<comment type="caution">
    <text evidence="4">The sequence shown here is derived from an EMBL/GenBank/DDBJ whole genome shotgun (WGS) entry which is preliminary data.</text>
</comment>
<dbReference type="PROSITE" id="PS50005">
    <property type="entry name" value="TPR"/>
    <property type="match status" value="1"/>
</dbReference>
<dbReference type="InterPro" id="IPR019734">
    <property type="entry name" value="TPR_rpt"/>
</dbReference>
<keyword evidence="2 3" id="KW-0802">TPR repeat</keyword>
<dbReference type="EMBL" id="CAJJDO010000152">
    <property type="protein sequence ID" value="CAD8208765.1"/>
    <property type="molecule type" value="Genomic_DNA"/>
</dbReference>
<evidence type="ECO:0000256" key="3">
    <source>
        <dbReference type="PROSITE-ProRule" id="PRU00339"/>
    </source>
</evidence>
<dbReference type="Proteomes" id="UP000689195">
    <property type="component" value="Unassembled WGS sequence"/>
</dbReference>
<dbReference type="Pfam" id="PF13414">
    <property type="entry name" value="TPR_11"/>
    <property type="match status" value="1"/>
</dbReference>
<organism evidence="4 5">
    <name type="scientific">Paramecium pentaurelia</name>
    <dbReference type="NCBI Taxonomy" id="43138"/>
    <lineage>
        <taxon>Eukaryota</taxon>
        <taxon>Sar</taxon>
        <taxon>Alveolata</taxon>
        <taxon>Ciliophora</taxon>
        <taxon>Intramacronucleata</taxon>
        <taxon>Oligohymenophorea</taxon>
        <taxon>Peniculida</taxon>
        <taxon>Parameciidae</taxon>
        <taxon>Paramecium</taxon>
    </lineage>
</organism>